<accession>A0A5B7J8F4</accession>
<comment type="caution">
    <text evidence="1">The sequence shown here is derived from an EMBL/GenBank/DDBJ whole genome shotgun (WGS) entry which is preliminary data.</text>
</comment>
<protein>
    <submittedName>
        <fullName evidence="1">Uncharacterized protein</fullName>
    </submittedName>
</protein>
<dbReference type="AlphaFoldDB" id="A0A5B7J8F4"/>
<evidence type="ECO:0000313" key="1">
    <source>
        <dbReference type="EMBL" id="MPC88674.1"/>
    </source>
</evidence>
<evidence type="ECO:0000313" key="2">
    <source>
        <dbReference type="Proteomes" id="UP000324222"/>
    </source>
</evidence>
<gene>
    <name evidence="1" type="ORF">E2C01_083593</name>
</gene>
<keyword evidence="2" id="KW-1185">Reference proteome</keyword>
<name>A0A5B7J8F4_PORTR</name>
<sequence>MLYAICRLHTARPLLLNVNAQREYKAALHQPQANTCSTAASHFRACRGARTAVVTLGCLTA</sequence>
<reference evidence="1 2" key="1">
    <citation type="submission" date="2019-05" db="EMBL/GenBank/DDBJ databases">
        <title>Another draft genome of Portunus trituberculatus and its Hox gene families provides insights of decapod evolution.</title>
        <authorList>
            <person name="Jeong J.-H."/>
            <person name="Song I."/>
            <person name="Kim S."/>
            <person name="Choi T."/>
            <person name="Kim D."/>
            <person name="Ryu S."/>
            <person name="Kim W."/>
        </authorList>
    </citation>
    <scope>NUCLEOTIDE SEQUENCE [LARGE SCALE GENOMIC DNA]</scope>
    <source>
        <tissue evidence="1">Muscle</tissue>
    </source>
</reference>
<dbReference type="EMBL" id="VSRR010078555">
    <property type="protein sequence ID" value="MPC88674.1"/>
    <property type="molecule type" value="Genomic_DNA"/>
</dbReference>
<dbReference type="Proteomes" id="UP000324222">
    <property type="component" value="Unassembled WGS sequence"/>
</dbReference>
<proteinExistence type="predicted"/>
<organism evidence="1 2">
    <name type="scientific">Portunus trituberculatus</name>
    <name type="common">Swimming crab</name>
    <name type="synonym">Neptunus trituberculatus</name>
    <dbReference type="NCBI Taxonomy" id="210409"/>
    <lineage>
        <taxon>Eukaryota</taxon>
        <taxon>Metazoa</taxon>
        <taxon>Ecdysozoa</taxon>
        <taxon>Arthropoda</taxon>
        <taxon>Crustacea</taxon>
        <taxon>Multicrustacea</taxon>
        <taxon>Malacostraca</taxon>
        <taxon>Eumalacostraca</taxon>
        <taxon>Eucarida</taxon>
        <taxon>Decapoda</taxon>
        <taxon>Pleocyemata</taxon>
        <taxon>Brachyura</taxon>
        <taxon>Eubrachyura</taxon>
        <taxon>Portunoidea</taxon>
        <taxon>Portunidae</taxon>
        <taxon>Portuninae</taxon>
        <taxon>Portunus</taxon>
    </lineage>
</organism>